<feature type="compositionally biased region" description="Acidic residues" evidence="1">
    <location>
        <begin position="57"/>
        <end position="69"/>
    </location>
</feature>
<feature type="region of interest" description="Disordered" evidence="1">
    <location>
        <begin position="1"/>
        <end position="89"/>
    </location>
</feature>
<evidence type="ECO:0000313" key="3">
    <source>
        <dbReference type="Proteomes" id="UP001251528"/>
    </source>
</evidence>
<gene>
    <name evidence="2" type="ORF">QQS21_003246</name>
</gene>
<evidence type="ECO:0000256" key="1">
    <source>
        <dbReference type="SAM" id="MobiDB-lite"/>
    </source>
</evidence>
<comment type="caution">
    <text evidence="2">The sequence shown here is derived from an EMBL/GenBank/DDBJ whole genome shotgun (WGS) entry which is preliminary data.</text>
</comment>
<sequence>MDHEDVVGAGEVHTEEKAKGDVDEGSSMLNAEDMQPTVEDVPDAAEEASTICSTSYVEDDVDDSEDNTDPDSRRQSSTSTNADGDVRRWPSVRTEALIHAAARDIVAHVATRPRDSLQSTAVPEEEENSFVADSYTESARQSLGGESEAGHSHVSENDGERQTANVDDGGDSSSHHENEDDVFSDNSPRSSMGSVSESDHQRFSPQKIRSPRVSDIPQSDQDEDFIPTVRGTPRPPFRSPSSVKALQMSSPPASVIGTPRSNRRTPRPTVSRLGSPSVSAQFSPKKTPPRFKRNTPPLVLLHVTVMPSRWPWGHVLDSANPSDLTPEGKTLWESWRQLQDRTGDTISDRGILLPHPQNDYEVLEERLLETLELPLRRRARILECGHYLGPSNETSLTDDIGSEDDEDYNGNNSPRQSVAQISHWCKTCRSDVRYESLGPGKTFRVKVYASNGLMCAGAWGACWKEMERVDVELEPVVDGKLQEELALLAAEHERALDRQAEEEEAAAAAAAAAVDEELRLRESAEQTFVSEPVETSPQPEIPVESSPLYNDDRRAQDEERLREIYGEDPPSNTESSTIPPRRQSDFVARETPPSPSVEALERREGRREERRDVNKTASLPELIFEAVKVLMQDQKNMMIGLLSLLVLLLAVRSGKSRDELALESTLTAEPVAQVSVETPAEARSDLRMDKLDDVAWGTTEVPHEPTIAATADACAACSKALEAAEMSLRSIPTSTVELLSTVTQEVYFTVTETMVETATVEALPTKAAPIEEAVLGEALLEEAVF</sequence>
<name>A0AAJ0CTM9_9HYPO</name>
<feature type="compositionally biased region" description="Basic and acidic residues" evidence="1">
    <location>
        <begin position="148"/>
        <end position="161"/>
    </location>
</feature>
<evidence type="ECO:0008006" key="4">
    <source>
        <dbReference type="Google" id="ProtNLM"/>
    </source>
</evidence>
<reference evidence="2" key="1">
    <citation type="submission" date="2023-06" db="EMBL/GenBank/DDBJ databases">
        <title>Conoideocrella luteorostrata (Hypocreales: Clavicipitaceae), a potential biocontrol fungus for elongate hemlock scale in United States Christmas tree production areas.</title>
        <authorList>
            <person name="Barrett H."/>
            <person name="Lovett B."/>
            <person name="Macias A.M."/>
            <person name="Stajich J.E."/>
            <person name="Kasson M.T."/>
        </authorList>
    </citation>
    <scope>NUCLEOTIDE SEQUENCE</scope>
    <source>
        <strain evidence="2">ARSEF 14590</strain>
    </source>
</reference>
<evidence type="ECO:0000313" key="2">
    <source>
        <dbReference type="EMBL" id="KAK2606315.1"/>
    </source>
</evidence>
<organism evidence="2 3">
    <name type="scientific">Conoideocrella luteorostrata</name>
    <dbReference type="NCBI Taxonomy" id="1105319"/>
    <lineage>
        <taxon>Eukaryota</taxon>
        <taxon>Fungi</taxon>
        <taxon>Dikarya</taxon>
        <taxon>Ascomycota</taxon>
        <taxon>Pezizomycotina</taxon>
        <taxon>Sordariomycetes</taxon>
        <taxon>Hypocreomycetidae</taxon>
        <taxon>Hypocreales</taxon>
        <taxon>Clavicipitaceae</taxon>
        <taxon>Conoideocrella</taxon>
    </lineage>
</organism>
<feature type="compositionally biased region" description="Polar residues" evidence="1">
    <location>
        <begin position="525"/>
        <end position="538"/>
    </location>
</feature>
<dbReference type="AlphaFoldDB" id="A0AAJ0CTM9"/>
<feature type="region of interest" description="Disordered" evidence="1">
    <location>
        <begin position="393"/>
        <end position="415"/>
    </location>
</feature>
<feature type="compositionally biased region" description="Polar residues" evidence="1">
    <location>
        <begin position="274"/>
        <end position="284"/>
    </location>
</feature>
<feature type="compositionally biased region" description="Basic and acidic residues" evidence="1">
    <location>
        <begin position="550"/>
        <end position="565"/>
    </location>
</feature>
<feature type="compositionally biased region" description="Polar residues" evidence="1">
    <location>
        <begin position="184"/>
        <end position="196"/>
    </location>
</feature>
<feature type="compositionally biased region" description="Basic and acidic residues" evidence="1">
    <location>
        <begin position="1"/>
        <end position="22"/>
    </location>
</feature>
<feature type="compositionally biased region" description="Basic and acidic residues" evidence="1">
    <location>
        <begin position="599"/>
        <end position="613"/>
    </location>
</feature>
<protein>
    <recommendedName>
        <fullName evidence="4">Pathway-specific nitrogen regulator</fullName>
    </recommendedName>
</protein>
<dbReference type="EMBL" id="JASWJB010000042">
    <property type="protein sequence ID" value="KAK2606315.1"/>
    <property type="molecule type" value="Genomic_DNA"/>
</dbReference>
<feature type="region of interest" description="Disordered" evidence="1">
    <location>
        <begin position="113"/>
        <end position="294"/>
    </location>
</feature>
<feature type="region of interest" description="Disordered" evidence="1">
    <location>
        <begin position="525"/>
        <end position="613"/>
    </location>
</feature>
<accession>A0AAJ0CTM9</accession>
<proteinExistence type="predicted"/>
<feature type="compositionally biased region" description="Polar residues" evidence="1">
    <location>
        <begin position="239"/>
        <end position="252"/>
    </location>
</feature>
<keyword evidence="3" id="KW-1185">Reference proteome</keyword>
<dbReference type="Proteomes" id="UP001251528">
    <property type="component" value="Unassembled WGS sequence"/>
</dbReference>